<dbReference type="GO" id="GO:0051996">
    <property type="term" value="F:squalene synthase [NAD(P)H] activity"/>
    <property type="evidence" value="ECO:0007669"/>
    <property type="project" value="InterPro"/>
</dbReference>
<proteinExistence type="inferred from homology"/>
<evidence type="ECO:0000256" key="5">
    <source>
        <dbReference type="ARBA" id="ARBA00023229"/>
    </source>
</evidence>
<dbReference type="InterPro" id="IPR008949">
    <property type="entry name" value="Isoprenoid_synthase_dom_sf"/>
</dbReference>
<evidence type="ECO:0000256" key="3">
    <source>
        <dbReference type="ARBA" id="ARBA00012057"/>
    </source>
</evidence>
<dbReference type="InterPro" id="IPR002060">
    <property type="entry name" value="Squ/phyt_synthse"/>
</dbReference>
<dbReference type="Gene3D" id="1.10.600.10">
    <property type="entry name" value="Farnesyl Diphosphate Synthase"/>
    <property type="match status" value="1"/>
</dbReference>
<evidence type="ECO:0000256" key="4">
    <source>
        <dbReference type="ARBA" id="ARBA00022679"/>
    </source>
</evidence>
<keyword evidence="8" id="KW-0812">Transmembrane</keyword>
<accession>A0A7S0J1J9</accession>
<dbReference type="InterPro" id="IPR000086">
    <property type="entry name" value="NUDIX_hydrolase_dom"/>
</dbReference>
<feature type="compositionally biased region" description="Low complexity" evidence="7">
    <location>
        <begin position="242"/>
        <end position="252"/>
    </location>
</feature>
<dbReference type="AlphaFoldDB" id="A0A7S0J1J9"/>
<organism evidence="10">
    <name type="scientific">Calcidiscus leptoporus</name>
    <dbReference type="NCBI Taxonomy" id="127549"/>
    <lineage>
        <taxon>Eukaryota</taxon>
        <taxon>Haptista</taxon>
        <taxon>Haptophyta</taxon>
        <taxon>Prymnesiophyceae</taxon>
        <taxon>Coccolithales</taxon>
        <taxon>Calcidiscaceae</taxon>
        <taxon>Calcidiscus</taxon>
    </lineage>
</organism>
<comment type="similarity">
    <text evidence="2">Belongs to the IPP isomerase type 1 family.</text>
</comment>
<dbReference type="GO" id="GO:0004452">
    <property type="term" value="F:isopentenyl-diphosphate delta-isomerase activity"/>
    <property type="evidence" value="ECO:0007669"/>
    <property type="project" value="UniProtKB-EC"/>
</dbReference>
<dbReference type="GO" id="GO:0045338">
    <property type="term" value="P:farnesyl diphosphate metabolic process"/>
    <property type="evidence" value="ECO:0007669"/>
    <property type="project" value="InterPro"/>
</dbReference>
<evidence type="ECO:0000256" key="8">
    <source>
        <dbReference type="SAM" id="Phobius"/>
    </source>
</evidence>
<dbReference type="InterPro" id="IPR033904">
    <property type="entry name" value="Trans_IPPS_HH"/>
</dbReference>
<dbReference type="Pfam" id="PF00293">
    <property type="entry name" value="NUDIX"/>
    <property type="match status" value="1"/>
</dbReference>
<dbReference type="PROSITE" id="PS51462">
    <property type="entry name" value="NUDIX"/>
    <property type="match status" value="1"/>
</dbReference>
<dbReference type="UniPathway" id="UPA00059">
    <property type="reaction ID" value="UER00104"/>
</dbReference>
<dbReference type="PANTHER" id="PTHR11626:SF2">
    <property type="entry name" value="SQUALENE SYNTHASE"/>
    <property type="match status" value="1"/>
</dbReference>
<dbReference type="EC" id="5.3.3.2" evidence="3"/>
<dbReference type="GO" id="GO:0050992">
    <property type="term" value="P:dimethylallyl diphosphate biosynthetic process"/>
    <property type="evidence" value="ECO:0007669"/>
    <property type="project" value="UniProtKB-UniPathway"/>
</dbReference>
<name>A0A7S0J1J9_9EUKA</name>
<dbReference type="GO" id="GO:0008299">
    <property type="term" value="P:isoprenoid biosynthetic process"/>
    <property type="evidence" value="ECO:0007669"/>
    <property type="project" value="UniProtKB-KW"/>
</dbReference>
<dbReference type="PANTHER" id="PTHR11626">
    <property type="entry name" value="FARNESYL-DIPHOSPHATE FARNESYLTRANSFERASE"/>
    <property type="match status" value="1"/>
</dbReference>
<keyword evidence="4" id="KW-0808">Transferase</keyword>
<feature type="domain" description="Nudix hydrolase" evidence="9">
    <location>
        <begin position="1"/>
        <end position="158"/>
    </location>
</feature>
<evidence type="ECO:0000256" key="6">
    <source>
        <dbReference type="ARBA" id="ARBA00023235"/>
    </source>
</evidence>
<dbReference type="InterPro" id="IPR015797">
    <property type="entry name" value="NUDIX_hydrolase-like_dom_sf"/>
</dbReference>
<evidence type="ECO:0000256" key="1">
    <source>
        <dbReference type="ARBA" id="ARBA00004826"/>
    </source>
</evidence>
<protein>
    <recommendedName>
        <fullName evidence="3">isopentenyl-diphosphate Delta-isomerase</fullName>
        <ecNumber evidence="3">5.3.3.2</ecNumber>
    </recommendedName>
</protein>
<dbReference type="InterPro" id="IPR011876">
    <property type="entry name" value="IsopentenylPP_isomerase_typ1"/>
</dbReference>
<comment type="pathway">
    <text evidence="1">Isoprenoid biosynthesis; dimethylallyl diphosphate biosynthesis; dimethylallyl diphosphate from isopentenyl diphosphate: step 1/1.</text>
</comment>
<dbReference type="NCBIfam" id="TIGR02150">
    <property type="entry name" value="IPP_isom_1"/>
    <property type="match status" value="1"/>
</dbReference>
<feature type="region of interest" description="Disordered" evidence="7">
    <location>
        <begin position="237"/>
        <end position="270"/>
    </location>
</feature>
<dbReference type="Pfam" id="PF00494">
    <property type="entry name" value="SQS_PSY"/>
    <property type="match status" value="1"/>
</dbReference>
<keyword evidence="5" id="KW-0414">Isoprene biosynthesis</keyword>
<evidence type="ECO:0000259" key="9">
    <source>
        <dbReference type="PROSITE" id="PS51462"/>
    </source>
</evidence>
<evidence type="ECO:0000256" key="7">
    <source>
        <dbReference type="SAM" id="MobiDB-lite"/>
    </source>
</evidence>
<keyword evidence="6" id="KW-0413">Isomerase</keyword>
<evidence type="ECO:0000313" key="10">
    <source>
        <dbReference type="EMBL" id="CAD8537736.1"/>
    </source>
</evidence>
<reference evidence="10" key="1">
    <citation type="submission" date="2021-01" db="EMBL/GenBank/DDBJ databases">
        <authorList>
            <person name="Corre E."/>
            <person name="Pelletier E."/>
            <person name="Niang G."/>
            <person name="Scheremetjew M."/>
            <person name="Finn R."/>
            <person name="Kale V."/>
            <person name="Holt S."/>
            <person name="Cochrane G."/>
            <person name="Meng A."/>
            <person name="Brown T."/>
            <person name="Cohen L."/>
        </authorList>
    </citation>
    <scope>NUCLEOTIDE SEQUENCE</scope>
    <source>
        <strain evidence="10">RCC1130</strain>
    </source>
</reference>
<dbReference type="InterPro" id="IPR019845">
    <property type="entry name" value="Squalene/phytoene_synthase_CS"/>
</dbReference>
<dbReference type="CDD" id="cd00683">
    <property type="entry name" value="Trans_IPPS_HH"/>
    <property type="match status" value="1"/>
</dbReference>
<gene>
    <name evidence="10" type="ORF">CLEP1334_LOCUS13018</name>
</gene>
<dbReference type="EMBL" id="HBER01025845">
    <property type="protein sequence ID" value="CAD8537736.1"/>
    <property type="molecule type" value="Transcribed_RNA"/>
</dbReference>
<dbReference type="PROSITE" id="PS01045">
    <property type="entry name" value="SQUALEN_PHYTOEN_SYN_2"/>
    <property type="match status" value="1"/>
</dbReference>
<dbReference type="SFLD" id="SFLDG01018">
    <property type="entry name" value="Squalene/Phytoene_Synthase_Lik"/>
    <property type="match status" value="1"/>
</dbReference>
<dbReference type="CDD" id="cd02885">
    <property type="entry name" value="NUDIX_IPP_Isomerase"/>
    <property type="match status" value="1"/>
</dbReference>
<keyword evidence="8" id="KW-1133">Transmembrane helix</keyword>
<keyword evidence="8" id="KW-0472">Membrane</keyword>
<feature type="transmembrane region" description="Helical" evidence="8">
    <location>
        <begin position="706"/>
        <end position="723"/>
    </location>
</feature>
<dbReference type="PROSITE" id="PS01044">
    <property type="entry name" value="SQUALEN_PHYTOEN_SYN_1"/>
    <property type="match status" value="1"/>
</dbReference>
<dbReference type="InterPro" id="IPR044844">
    <property type="entry name" value="Trans_IPPS_euk-type"/>
</dbReference>
<dbReference type="GO" id="GO:0005789">
    <property type="term" value="C:endoplasmic reticulum membrane"/>
    <property type="evidence" value="ECO:0007669"/>
    <property type="project" value="TreeGrafter"/>
</dbReference>
<dbReference type="Gene3D" id="3.90.79.10">
    <property type="entry name" value="Nucleoside Triphosphate Pyrophosphohydrolase"/>
    <property type="match status" value="1"/>
</dbReference>
<evidence type="ECO:0000256" key="2">
    <source>
        <dbReference type="ARBA" id="ARBA00007579"/>
    </source>
</evidence>
<dbReference type="SUPFAM" id="SSF48576">
    <property type="entry name" value="Terpenoid synthases"/>
    <property type="match status" value="1"/>
</dbReference>
<dbReference type="SUPFAM" id="SSF55811">
    <property type="entry name" value="Nudix"/>
    <property type="match status" value="1"/>
</dbReference>
<sequence>MLFDGDGRLLLQQRAQCKVTFPKVWTNTCCSHPLHGQTPNEIDPPRTSTSAEPDGIKHAAVRKLKHELGIEPADLKSASSKYMGRVHYWAADTLTHGPNAPWGEHEIDYLLLYQLPKGYTLPLRPNPEEVMESAWVSAEELKARMAQEGLLWSPWFRVIASELLYDWWADLDAAFKRPAELSIRRFDAPAVHCKAGGAHSGAAATELSDLYKLEQSHEWESAARRKLTLDAEREARRRDLTSASRSASSAAANKQGGYGKVPTHEHSKKAQLARPLEVAAGLRLKFGSMALLSNLDLSTADEALRFCDLKLGEVSRSFAAVIRQLPKALVLDILVFYLVLRALDTIEDDMDAFKGREVDKCAHLRAFGDKYLGDEAWSMDGVGQGAERELLQNFCAVSRVFNGLPGSSKEVIRDITTKMGAGMADNVSIDMGQGTADLAAYAWYCHAVAGLVGEGLTQIFVGRGFETAALCGQGEQVWPFCKPAEENGGRSLGLANSMGLFLQKTNIIRDYLEDYADGRAFWPQQVWRQFARSSELGELARPTAHGAGSDGYPTAFDAQNDPDGAAVVGKGVNKQALSCLNFLIADALELVPDVLTYLELLRTPEVFRFSAIPQVMAIGTLAECFDNPRVFTGVVKIRKGLAAQMILDASGLGGVHAWFHHFALQLLKCCPKDDPSHDKISAATQRIIGITQDKAKARQRKKACTWLMWGAAAVGSVGVLVAYRRS</sequence>
<dbReference type="SFLD" id="SFLDS00005">
    <property type="entry name" value="Isoprenoid_Synthase_Type_I"/>
    <property type="match status" value="1"/>
</dbReference>